<dbReference type="GO" id="GO:0030544">
    <property type="term" value="F:Hsp70 protein binding"/>
    <property type="evidence" value="ECO:0007669"/>
    <property type="project" value="TreeGrafter"/>
</dbReference>
<organism evidence="1 2">
    <name type="scientific">Mytilus edulis</name>
    <name type="common">Blue mussel</name>
    <dbReference type="NCBI Taxonomy" id="6550"/>
    <lineage>
        <taxon>Eukaryota</taxon>
        <taxon>Metazoa</taxon>
        <taxon>Spiralia</taxon>
        <taxon>Lophotrochozoa</taxon>
        <taxon>Mollusca</taxon>
        <taxon>Bivalvia</taxon>
        <taxon>Autobranchia</taxon>
        <taxon>Pteriomorphia</taxon>
        <taxon>Mytilida</taxon>
        <taxon>Mytiloidea</taxon>
        <taxon>Mytilidae</taxon>
        <taxon>Mytilinae</taxon>
        <taxon>Mytilus</taxon>
    </lineage>
</organism>
<keyword evidence="2" id="KW-1185">Reference proteome</keyword>
<dbReference type="PANTHER" id="PTHR15600">
    <property type="entry name" value="SACSIN"/>
    <property type="match status" value="1"/>
</dbReference>
<dbReference type="Proteomes" id="UP000683360">
    <property type="component" value="Unassembled WGS sequence"/>
</dbReference>
<protein>
    <submittedName>
        <fullName evidence="1">Uncharacterized protein</fullName>
    </submittedName>
</protein>
<gene>
    <name evidence="1" type="ORF">MEDL_64628</name>
</gene>
<dbReference type="PANTHER" id="PTHR15600:SF42">
    <property type="entry name" value="SACSIN"/>
    <property type="match status" value="1"/>
</dbReference>
<dbReference type="InterPro" id="IPR052972">
    <property type="entry name" value="Sacsin_chaperone_reg"/>
</dbReference>
<comment type="caution">
    <text evidence="1">The sequence shown here is derived from an EMBL/GenBank/DDBJ whole genome shotgun (WGS) entry which is preliminary data.</text>
</comment>
<dbReference type="EMBL" id="CAJPWZ010003139">
    <property type="protein sequence ID" value="CAG2253088.1"/>
    <property type="molecule type" value="Genomic_DNA"/>
</dbReference>
<accession>A0A8S3V744</accession>
<evidence type="ECO:0000313" key="1">
    <source>
        <dbReference type="EMBL" id="CAG2253088.1"/>
    </source>
</evidence>
<name>A0A8S3V744_MYTED</name>
<reference evidence="1" key="1">
    <citation type="submission" date="2021-03" db="EMBL/GenBank/DDBJ databases">
        <authorList>
            <person name="Bekaert M."/>
        </authorList>
    </citation>
    <scope>NUCLEOTIDE SEQUENCE</scope>
</reference>
<dbReference type="AlphaFoldDB" id="A0A8S3V744"/>
<evidence type="ECO:0000313" key="2">
    <source>
        <dbReference type="Proteomes" id="UP000683360"/>
    </source>
</evidence>
<proteinExistence type="predicted"/>
<sequence length="574" mass="65094">MLDILLFANNLKRIKVSEIVDGQLTEKYSVEINMTKSDEVERCKFYEKLESCSRQIRSTKDPDSFPTSESIRICRTTLSDNLLEAYKDGELGVLPRGGVALPLLDNGEELSTKGLAYCFLPLPLLTGMPIHINGHFALDHEARRNLWTENKDGFRSAWNKHMMKNVIAPAYVSALHLIKEILGLKDETIVEEKQIKKTLDLYHSFWPDICQGTNEYFKFLAAIIYRWISRNEEPVFPSYKFLNETEVKVRFYPLSSHEMAYPCVFNNLDQTVIPTTLSTQVISNVSEGIGERIASLQNSALISETEAINRMTTVINVLGSIGHLIKDSTFRTVSNLKSCITYCKQSKSFDDQLDGLPLCLTDDGILRVFSSEKPVFCSEFCNILKESSHLFLHCDLVSNFSTTSIGIKPLNIESFADLLYNTLTAEKYRTLDRTVTWTPRSKNIPNGNWIESVWKFLNSEIRTKSDKEPPMKLSAVQELLRPLLPWCLLPCTEEAINETFKNYKPVLYPINKASFILDIGSFSGILKKAFEGILLPCIDNLVAPCDKSIMNKLIVNHDNPGAVFRILASLPKRN</sequence>
<dbReference type="OrthoDB" id="8951023at2759"/>